<dbReference type="SUPFAM" id="SSF57277">
    <property type="entry name" value="Granulin repeat"/>
    <property type="match status" value="1"/>
</dbReference>
<proteinExistence type="inferred from homology"/>
<dbReference type="InterPro" id="IPR000118">
    <property type="entry name" value="Granulin"/>
</dbReference>
<reference evidence="7" key="1">
    <citation type="journal article" date="2006" name="Science">
        <title>Ancient noncoding elements conserved in the human genome.</title>
        <authorList>
            <person name="Venkatesh B."/>
            <person name="Kirkness E.F."/>
            <person name="Loh Y.H."/>
            <person name="Halpern A.L."/>
            <person name="Lee A.P."/>
            <person name="Johnson J."/>
            <person name="Dandona N."/>
            <person name="Viswanathan L.D."/>
            <person name="Tay A."/>
            <person name="Venter J.C."/>
            <person name="Strausberg R.L."/>
            <person name="Brenner S."/>
        </authorList>
    </citation>
    <scope>NUCLEOTIDE SEQUENCE [LARGE SCALE GENOMIC DNA]</scope>
</reference>
<keyword evidence="3" id="KW-0964">Secreted</keyword>
<reference evidence="6" key="5">
    <citation type="submission" date="2025-09" db="UniProtKB">
        <authorList>
            <consortium name="Ensembl"/>
        </authorList>
    </citation>
    <scope>IDENTIFICATION</scope>
</reference>
<accession>A0A4W3JC86</accession>
<dbReference type="GO" id="GO:0005576">
    <property type="term" value="C:extracellular region"/>
    <property type="evidence" value="ECO:0007669"/>
    <property type="project" value="UniProtKB-SubCell"/>
</dbReference>
<dbReference type="Gene3D" id="2.10.25.160">
    <property type="entry name" value="Granulin"/>
    <property type="match status" value="1"/>
</dbReference>
<dbReference type="PANTHER" id="PTHR12274:SF7">
    <property type="entry name" value="GRANULINS"/>
    <property type="match status" value="1"/>
</dbReference>
<dbReference type="Pfam" id="PF00396">
    <property type="entry name" value="Granulin"/>
    <property type="match status" value="1"/>
</dbReference>
<protein>
    <recommendedName>
        <fullName evidence="5">Granulins domain-containing protein</fullName>
    </recommendedName>
</protein>
<dbReference type="GeneTree" id="ENSGT00470000042293"/>
<keyword evidence="4" id="KW-1015">Disulfide bond</keyword>
<evidence type="ECO:0000256" key="1">
    <source>
        <dbReference type="ARBA" id="ARBA00004613"/>
    </source>
</evidence>
<dbReference type="InterPro" id="IPR037277">
    <property type="entry name" value="Granulin_sf"/>
</dbReference>
<dbReference type="Proteomes" id="UP000314986">
    <property type="component" value="Unassembled WGS sequence"/>
</dbReference>
<evidence type="ECO:0000313" key="6">
    <source>
        <dbReference type="Ensembl" id="ENSCMIP00000039852.1"/>
    </source>
</evidence>
<sequence length="142" mass="15129">PFPLLKYQLPTLSTSVSSDSSAVKCDSVYSCPDGNTCCRQITGHWSCCPHPQTVCCFAGTRCCPKDYTSGVSTSSRAMNGLSIPLVSMISAVESALSTSVSSDSSAVKCDSVFAYICVLSGMDPSCHYHQPLVISLNLHKYL</sequence>
<dbReference type="Ensembl" id="ENSCMIT00000040423.1">
    <property type="protein sequence ID" value="ENSCMIP00000039852.1"/>
    <property type="gene ID" value="ENSCMIG00000016669.1"/>
</dbReference>
<reference evidence="7" key="2">
    <citation type="journal article" date="2007" name="PLoS Biol.">
        <title>Survey sequencing and comparative analysis of the elephant shark (Callorhinchus milii) genome.</title>
        <authorList>
            <person name="Venkatesh B."/>
            <person name="Kirkness E.F."/>
            <person name="Loh Y.H."/>
            <person name="Halpern A.L."/>
            <person name="Lee A.P."/>
            <person name="Johnson J."/>
            <person name="Dandona N."/>
            <person name="Viswanathan L.D."/>
            <person name="Tay A."/>
            <person name="Venter J.C."/>
            <person name="Strausberg R.L."/>
            <person name="Brenner S."/>
        </authorList>
    </citation>
    <scope>NUCLEOTIDE SEQUENCE [LARGE SCALE GENOMIC DNA]</scope>
</reference>
<dbReference type="AlphaFoldDB" id="A0A4W3JC86"/>
<dbReference type="SMART" id="SM00277">
    <property type="entry name" value="GRAN"/>
    <property type="match status" value="1"/>
</dbReference>
<organism evidence="6 7">
    <name type="scientific">Callorhinchus milii</name>
    <name type="common">Ghost shark</name>
    <dbReference type="NCBI Taxonomy" id="7868"/>
    <lineage>
        <taxon>Eukaryota</taxon>
        <taxon>Metazoa</taxon>
        <taxon>Chordata</taxon>
        <taxon>Craniata</taxon>
        <taxon>Vertebrata</taxon>
        <taxon>Chondrichthyes</taxon>
        <taxon>Holocephali</taxon>
        <taxon>Chimaeriformes</taxon>
        <taxon>Callorhinchidae</taxon>
        <taxon>Callorhinchus</taxon>
    </lineage>
</organism>
<evidence type="ECO:0000313" key="7">
    <source>
        <dbReference type="Proteomes" id="UP000314986"/>
    </source>
</evidence>
<reference evidence="7" key="3">
    <citation type="journal article" date="2014" name="Nature">
        <title>Elephant shark genome provides unique insights into gnathostome evolution.</title>
        <authorList>
            <consortium name="International Elephant Shark Genome Sequencing Consortium"/>
            <person name="Venkatesh B."/>
            <person name="Lee A.P."/>
            <person name="Ravi V."/>
            <person name="Maurya A.K."/>
            <person name="Lian M.M."/>
            <person name="Swann J.B."/>
            <person name="Ohta Y."/>
            <person name="Flajnik M.F."/>
            <person name="Sutoh Y."/>
            <person name="Kasahara M."/>
            <person name="Hoon S."/>
            <person name="Gangu V."/>
            <person name="Roy S.W."/>
            <person name="Irimia M."/>
            <person name="Korzh V."/>
            <person name="Kondrychyn I."/>
            <person name="Lim Z.W."/>
            <person name="Tay B.H."/>
            <person name="Tohari S."/>
            <person name="Kong K.W."/>
            <person name="Ho S."/>
            <person name="Lorente-Galdos B."/>
            <person name="Quilez J."/>
            <person name="Marques-Bonet T."/>
            <person name="Raney B.J."/>
            <person name="Ingham P.W."/>
            <person name="Tay A."/>
            <person name="Hillier L.W."/>
            <person name="Minx P."/>
            <person name="Boehm T."/>
            <person name="Wilson R.K."/>
            <person name="Brenner S."/>
            <person name="Warren W.C."/>
        </authorList>
    </citation>
    <scope>NUCLEOTIDE SEQUENCE [LARGE SCALE GENOMIC DNA]</scope>
</reference>
<evidence type="ECO:0000259" key="5">
    <source>
        <dbReference type="SMART" id="SM00277"/>
    </source>
</evidence>
<evidence type="ECO:0000256" key="4">
    <source>
        <dbReference type="ARBA" id="ARBA00023157"/>
    </source>
</evidence>
<reference evidence="6" key="4">
    <citation type="submission" date="2025-08" db="UniProtKB">
        <authorList>
            <consortium name="Ensembl"/>
        </authorList>
    </citation>
    <scope>IDENTIFICATION</scope>
</reference>
<evidence type="ECO:0000256" key="2">
    <source>
        <dbReference type="ARBA" id="ARBA00010093"/>
    </source>
</evidence>
<feature type="domain" description="Granulins" evidence="5">
    <location>
        <begin position="25"/>
        <end position="70"/>
    </location>
</feature>
<dbReference type="InterPro" id="IPR039036">
    <property type="entry name" value="Granulin_fam"/>
</dbReference>
<dbReference type="PANTHER" id="PTHR12274">
    <property type="entry name" value="GRANULIN"/>
    <property type="match status" value="1"/>
</dbReference>
<comment type="subcellular location">
    <subcellularLocation>
        <location evidence="1">Secreted</location>
    </subcellularLocation>
</comment>
<keyword evidence="7" id="KW-1185">Reference proteome</keyword>
<comment type="similarity">
    <text evidence="2">Belongs to the granulin family.</text>
</comment>
<evidence type="ECO:0000256" key="3">
    <source>
        <dbReference type="ARBA" id="ARBA00022525"/>
    </source>
</evidence>
<name>A0A4W3JC86_CALMI</name>